<keyword evidence="2 7" id="KW-0812">Transmembrane</keyword>
<keyword evidence="3 7" id="KW-1133">Transmembrane helix</keyword>
<keyword evidence="10" id="KW-1185">Reference proteome</keyword>
<evidence type="ECO:0000256" key="4">
    <source>
        <dbReference type="ARBA" id="ARBA00023136"/>
    </source>
</evidence>
<dbReference type="Proteomes" id="UP000077051">
    <property type="component" value="Unassembled WGS sequence"/>
</dbReference>
<dbReference type="PANTHER" id="PTHR28538">
    <property type="entry name" value="INTEGRAL INNER NUCLEAR MEMBRANE PROTEIN IMA1"/>
    <property type="match status" value="1"/>
</dbReference>
<evidence type="ECO:0000256" key="2">
    <source>
        <dbReference type="ARBA" id="ARBA00022692"/>
    </source>
</evidence>
<dbReference type="GO" id="GO:0071765">
    <property type="term" value="P:nuclear inner membrane organization"/>
    <property type="evidence" value="ECO:0007669"/>
    <property type="project" value="InterPro"/>
</dbReference>
<evidence type="ECO:0000256" key="6">
    <source>
        <dbReference type="SAM" id="MobiDB-lite"/>
    </source>
</evidence>
<keyword evidence="4 7" id="KW-0472">Membrane</keyword>
<accession>A0A168QAQ5</accession>
<feature type="region of interest" description="Disordered" evidence="6">
    <location>
        <begin position="371"/>
        <end position="402"/>
    </location>
</feature>
<feature type="compositionally biased region" description="Acidic residues" evidence="6">
    <location>
        <begin position="373"/>
        <end position="382"/>
    </location>
</feature>
<dbReference type="GO" id="GO:0034506">
    <property type="term" value="C:chromosome, centromeric core domain"/>
    <property type="evidence" value="ECO:0007669"/>
    <property type="project" value="TreeGrafter"/>
</dbReference>
<dbReference type="Pfam" id="PF09779">
    <property type="entry name" value="Ima1_N"/>
    <property type="match status" value="1"/>
</dbReference>
<dbReference type="VEuPathDB" id="FungiDB:MUCCIDRAFT_105933"/>
<keyword evidence="5" id="KW-0539">Nucleus</keyword>
<evidence type="ECO:0000313" key="9">
    <source>
        <dbReference type="EMBL" id="OAD08965.1"/>
    </source>
</evidence>
<evidence type="ECO:0000313" key="10">
    <source>
        <dbReference type="Proteomes" id="UP000077051"/>
    </source>
</evidence>
<dbReference type="STRING" id="747725.A0A168QAQ5"/>
<dbReference type="OrthoDB" id="5966927at2759"/>
<dbReference type="GO" id="GO:0034992">
    <property type="term" value="C:microtubule organizing center attachment site"/>
    <property type="evidence" value="ECO:0007669"/>
    <property type="project" value="TreeGrafter"/>
</dbReference>
<proteinExistence type="predicted"/>
<dbReference type="InterPro" id="IPR042321">
    <property type="entry name" value="Ima1"/>
</dbReference>
<feature type="transmembrane region" description="Helical" evidence="7">
    <location>
        <begin position="336"/>
        <end position="359"/>
    </location>
</feature>
<dbReference type="GO" id="GO:0005637">
    <property type="term" value="C:nuclear inner membrane"/>
    <property type="evidence" value="ECO:0007669"/>
    <property type="project" value="UniProtKB-SubCell"/>
</dbReference>
<comment type="caution">
    <text evidence="9">The sequence shown here is derived from an EMBL/GenBank/DDBJ whole genome shotgun (WGS) entry which is preliminary data.</text>
</comment>
<evidence type="ECO:0000256" key="3">
    <source>
        <dbReference type="ARBA" id="ARBA00022989"/>
    </source>
</evidence>
<dbReference type="EMBL" id="AMYB01000001">
    <property type="protein sequence ID" value="OAD08965.1"/>
    <property type="molecule type" value="Genomic_DNA"/>
</dbReference>
<reference evidence="9 10" key="1">
    <citation type="submission" date="2015-06" db="EMBL/GenBank/DDBJ databases">
        <title>Expansion of signal transduction pathways in fungi by whole-genome duplication.</title>
        <authorList>
            <consortium name="DOE Joint Genome Institute"/>
            <person name="Corrochano L.M."/>
            <person name="Kuo A."/>
            <person name="Marcet-Houben M."/>
            <person name="Polaino S."/>
            <person name="Salamov A."/>
            <person name="Villalobos J.M."/>
            <person name="Alvarez M.I."/>
            <person name="Avalos J."/>
            <person name="Benito E.P."/>
            <person name="Benoit I."/>
            <person name="Burger G."/>
            <person name="Camino L.P."/>
            <person name="Canovas D."/>
            <person name="Cerda-Olmedo E."/>
            <person name="Cheng J.-F."/>
            <person name="Dominguez A."/>
            <person name="Elias M."/>
            <person name="Eslava A.P."/>
            <person name="Glaser F."/>
            <person name="Grimwood J."/>
            <person name="Gutierrez G."/>
            <person name="Heitman J."/>
            <person name="Henrissat B."/>
            <person name="Iturriaga E.A."/>
            <person name="Lang B.F."/>
            <person name="Lavin J.L."/>
            <person name="Lee S."/>
            <person name="Li W."/>
            <person name="Lindquist E."/>
            <person name="Lopez-Garcia S."/>
            <person name="Luque E.M."/>
            <person name="Marcos A.T."/>
            <person name="Martin J."/>
            <person name="Mccluskey K."/>
            <person name="Medina H.R."/>
            <person name="Miralles-Duran A."/>
            <person name="Miyazaki A."/>
            <person name="Munoz-Torres E."/>
            <person name="Oguiza J.A."/>
            <person name="Ohm R."/>
            <person name="Olmedo M."/>
            <person name="Orejas M."/>
            <person name="Ortiz-Castellanos L."/>
            <person name="Pisabarro A.G."/>
            <person name="Rodriguez-Romero J."/>
            <person name="Ruiz-Herrera J."/>
            <person name="Ruiz-Vazquez R."/>
            <person name="Sanz C."/>
            <person name="Schackwitz W."/>
            <person name="Schmutz J."/>
            <person name="Shahriari M."/>
            <person name="Shelest E."/>
            <person name="Silva-Franco F."/>
            <person name="Soanes D."/>
            <person name="Syed K."/>
            <person name="Tagua V.G."/>
            <person name="Talbot N.J."/>
            <person name="Thon M."/>
            <person name="De Vries R.P."/>
            <person name="Wiebenga A."/>
            <person name="Yadav J.S."/>
            <person name="Braun E.L."/>
            <person name="Baker S."/>
            <person name="Garre V."/>
            <person name="Horwitz B."/>
            <person name="Torres-Martinez S."/>
            <person name="Idnurm A."/>
            <person name="Herrera-Estrella A."/>
            <person name="Gabaldon T."/>
            <person name="Grigoriev I.V."/>
        </authorList>
    </citation>
    <scope>NUCLEOTIDE SEQUENCE [LARGE SCALE GENOMIC DNA]</scope>
    <source>
        <strain evidence="9 10">CBS 277.49</strain>
    </source>
</reference>
<gene>
    <name evidence="9" type="ORF">MUCCIDRAFT_105933</name>
</gene>
<dbReference type="PANTHER" id="PTHR28538:SF1">
    <property type="entry name" value="INTEGRAL INNER NUCLEAR MEMBRANE PROTEIN IMA1"/>
    <property type="match status" value="1"/>
</dbReference>
<feature type="domain" description="Ima1 N-terminal" evidence="8">
    <location>
        <begin position="29"/>
        <end position="155"/>
    </location>
</feature>
<feature type="transmembrane region" description="Helical" evidence="7">
    <location>
        <begin position="196"/>
        <end position="217"/>
    </location>
</feature>
<evidence type="ECO:0000256" key="5">
    <source>
        <dbReference type="ARBA" id="ARBA00023242"/>
    </source>
</evidence>
<dbReference type="AlphaFoldDB" id="A0A168QAQ5"/>
<comment type="subcellular location">
    <subcellularLocation>
        <location evidence="1">Nucleus inner membrane</location>
        <topology evidence="1">Multi-pass membrane protein</topology>
    </subcellularLocation>
</comment>
<dbReference type="GO" id="GO:0044732">
    <property type="term" value="C:mitotic spindle pole body"/>
    <property type="evidence" value="ECO:0007669"/>
    <property type="project" value="TreeGrafter"/>
</dbReference>
<evidence type="ECO:0000256" key="1">
    <source>
        <dbReference type="ARBA" id="ARBA00004473"/>
    </source>
</evidence>
<protein>
    <recommendedName>
        <fullName evidence="8">Ima1 N-terminal domain-containing protein</fullName>
    </recommendedName>
</protein>
<sequence>MNRYISHKKPSLPQRILSTFGFGASPQKVNCWFCCQDSYLLPGSKNTVNHWYCNLCESTNIRDKNGDIADPTVFEASSTRQIPSIQRTASTIQQNASKTLCSDCVANQEIIYRYLAAYIPDESDPTYQIKYNDVDEYKAKLHQRYKLCNACQQKIAVLNEEQRENMRRMQFNASVAESTKPQTLVRPSRHAHRVRGFVWALVHAWTILFGACCIVYPPQDTRLSVSSKLLQFYKPDVLQEWIDYFSDAYMTLLDPVRCVFSRTDEFCDWDVGCQHLVMLVLMTSISFAVRNWHELLIQEATEKLKNYGVYKNVQKGLILLRWVLFALIAVDTSRTVQVVVLFVYMSLLVVSYSVVRCAIWPYSIIGKSKGDEVQTEAEEENTAEPMDIVPDHPSPQLSPPQQQQQHYQNLYYRPSYQQQHQQADAVESLVNGLHSIAF</sequence>
<evidence type="ECO:0000256" key="7">
    <source>
        <dbReference type="SAM" id="Phobius"/>
    </source>
</evidence>
<name>A0A168QAQ5_MUCCL</name>
<dbReference type="InterPro" id="IPR018617">
    <property type="entry name" value="Ima1_N"/>
</dbReference>
<evidence type="ECO:0000259" key="8">
    <source>
        <dbReference type="Pfam" id="PF09779"/>
    </source>
</evidence>
<organism evidence="9 10">
    <name type="scientific">Mucor lusitanicus CBS 277.49</name>
    <dbReference type="NCBI Taxonomy" id="747725"/>
    <lineage>
        <taxon>Eukaryota</taxon>
        <taxon>Fungi</taxon>
        <taxon>Fungi incertae sedis</taxon>
        <taxon>Mucoromycota</taxon>
        <taxon>Mucoromycotina</taxon>
        <taxon>Mucoromycetes</taxon>
        <taxon>Mucorales</taxon>
        <taxon>Mucorineae</taxon>
        <taxon>Mucoraceae</taxon>
        <taxon>Mucor</taxon>
    </lineage>
</organism>